<organism evidence="2 3">
    <name type="scientific">Seiridium cardinale</name>
    <dbReference type="NCBI Taxonomy" id="138064"/>
    <lineage>
        <taxon>Eukaryota</taxon>
        <taxon>Fungi</taxon>
        <taxon>Dikarya</taxon>
        <taxon>Ascomycota</taxon>
        <taxon>Pezizomycotina</taxon>
        <taxon>Sordariomycetes</taxon>
        <taxon>Xylariomycetidae</taxon>
        <taxon>Amphisphaeriales</taxon>
        <taxon>Sporocadaceae</taxon>
        <taxon>Seiridium</taxon>
    </lineage>
</organism>
<keyword evidence="3" id="KW-1185">Reference proteome</keyword>
<proteinExistence type="predicted"/>
<sequence length="192" mass="21066">MELQPQSRVHTLPPDTCEVDITDALDSQSPIEPPPTLPSQEMQVVTTPYRNPSPTRPGLLVPAIRRRRRSRRRRPPPHLIGYRSFTASDVEAVAGANSYRDNAADHTERTVTCFYLLAATLFATLGSLLLAIWWSVSHGDVSGGFTMGAYVATVAGLPIAAGGLVHLPRFFATCKSQCYPRDQTYISVQKGM</sequence>
<reference evidence="2 3" key="1">
    <citation type="submission" date="2024-02" db="EMBL/GenBank/DDBJ databases">
        <title>First draft genome assembly of two strains of Seiridium cardinale.</title>
        <authorList>
            <person name="Emiliani G."/>
            <person name="Scali E."/>
        </authorList>
    </citation>
    <scope>NUCLEOTIDE SEQUENCE [LARGE SCALE GENOMIC DNA]</scope>
    <source>
        <strain evidence="2 3">BM-138-000479</strain>
    </source>
</reference>
<dbReference type="EMBL" id="JARVKM010000016">
    <property type="protein sequence ID" value="KAK9778389.1"/>
    <property type="molecule type" value="Genomic_DNA"/>
</dbReference>
<feature type="transmembrane region" description="Helical" evidence="1">
    <location>
        <begin position="114"/>
        <end position="136"/>
    </location>
</feature>
<name>A0ABR2XXL1_9PEZI</name>
<evidence type="ECO:0000313" key="3">
    <source>
        <dbReference type="Proteomes" id="UP001465668"/>
    </source>
</evidence>
<evidence type="ECO:0000256" key="1">
    <source>
        <dbReference type="SAM" id="Phobius"/>
    </source>
</evidence>
<evidence type="ECO:0008006" key="4">
    <source>
        <dbReference type="Google" id="ProtNLM"/>
    </source>
</evidence>
<keyword evidence="1" id="KW-0472">Membrane</keyword>
<gene>
    <name evidence="2" type="ORF">SCAR479_04791</name>
</gene>
<feature type="transmembrane region" description="Helical" evidence="1">
    <location>
        <begin position="148"/>
        <end position="167"/>
    </location>
</feature>
<accession>A0ABR2XXL1</accession>
<protein>
    <recommendedName>
        <fullName evidence="4">Transmembrane protein</fullName>
    </recommendedName>
</protein>
<dbReference type="Proteomes" id="UP001465668">
    <property type="component" value="Unassembled WGS sequence"/>
</dbReference>
<keyword evidence="1" id="KW-1133">Transmembrane helix</keyword>
<comment type="caution">
    <text evidence="2">The sequence shown here is derived from an EMBL/GenBank/DDBJ whole genome shotgun (WGS) entry which is preliminary data.</text>
</comment>
<evidence type="ECO:0000313" key="2">
    <source>
        <dbReference type="EMBL" id="KAK9778389.1"/>
    </source>
</evidence>
<keyword evidence="1" id="KW-0812">Transmembrane</keyword>